<evidence type="ECO:0000313" key="2">
    <source>
        <dbReference type="Proteomes" id="UP000308600"/>
    </source>
</evidence>
<proteinExistence type="predicted"/>
<name>A0ACD3A033_9AGAR</name>
<sequence length="979" mass="105565">MSVTQFLEALNKIEAFPSDKFINRLYNKARLASNVNIFQNNLSPAPAYGQDPNSMVIDGVDVTSHLQLLAEQAAVKGLSRYDPGADKHGLRNCADTGAADIAADALFTHTSTMLYSEHINWSLVANGSPDLKALRANVDFVNGLETQLNNPHFISGIIRQDLVNGNHTYTTALLFSYDYVHYGPGFTPHLDGDFTTARSGKLLTNWLPQVVDGLTPAQKATAILTASKAASLVHGVTSSGIINSTVSLVDRVKSLASANILPAAESTGIDQLSGIDASSWQSIAATNKVAWANFENTWANAVVAVASVSSSDTVKTGSVGDAFLEGFLLGLTLGLEDHQNWRTTTITGQAVASWINEGRQSFNMLFTQDAPNVVDVNNFTTDGPVHTCFIAGTEVAIEGGTIAIEHITEGTRVLTRADPAEYGVASDEDVVVSQGTPILCGINDEALFFTPGHVFYTTAGLKAVDPTTAKEENPWLDVGRLRPGHILYRLKEDHKTYEHVEVKHIKVEKARATKVYGVHLREGQRSYHANGYLVAVNYPEITIKSIAKMLSTFPKHIQTQMLSSLNELKPLFHKFGAATISDVLSKEIRGVTSRPISTPAPRRTRRHITSHLRMAKRSYALHETGSHNVQNYQLPLLSIHEGTVSLDGQAQSRAIVDKTDRSIRWTRPVADHGYEHGFVNVNNHGLSGHGAIILSDDADLEQLPAHKSSAHKVVRFQAVKPNGNVNEPSRNLNHANMRNLHTSIHKATPVATPSLVQAPTVKSPQLKVPGLSLTSQAVSLTSQAVSLTSQAVSLTSQAVNASAPVSADYIDNEDYWDLTLDKTVWPVNTKKTTISQPMSMGQVAFATYHAGGNAGLSIPILSVPALDQLLIDINKSQYLAGATPYDSIYDSTVEITSDGLQMGTVYLTKASLLYGLADKPTPGGTLPSLYNLTFKSIGSTVTLPLLFRTLAVQLAADFSSATGAATEYNTNNRGADGDR</sequence>
<accession>A0ACD3A033</accession>
<reference evidence="1 2" key="1">
    <citation type="journal article" date="2019" name="Nat. Ecol. Evol.">
        <title>Megaphylogeny resolves global patterns of mushroom evolution.</title>
        <authorList>
            <person name="Varga T."/>
            <person name="Krizsan K."/>
            <person name="Foldi C."/>
            <person name="Dima B."/>
            <person name="Sanchez-Garcia M."/>
            <person name="Sanchez-Ramirez S."/>
            <person name="Szollosi G.J."/>
            <person name="Szarkandi J.G."/>
            <person name="Papp V."/>
            <person name="Albert L."/>
            <person name="Andreopoulos W."/>
            <person name="Angelini C."/>
            <person name="Antonin V."/>
            <person name="Barry K.W."/>
            <person name="Bougher N.L."/>
            <person name="Buchanan P."/>
            <person name="Buyck B."/>
            <person name="Bense V."/>
            <person name="Catcheside P."/>
            <person name="Chovatia M."/>
            <person name="Cooper J."/>
            <person name="Damon W."/>
            <person name="Desjardin D."/>
            <person name="Finy P."/>
            <person name="Geml J."/>
            <person name="Haridas S."/>
            <person name="Hughes K."/>
            <person name="Justo A."/>
            <person name="Karasinski D."/>
            <person name="Kautmanova I."/>
            <person name="Kiss B."/>
            <person name="Kocsube S."/>
            <person name="Kotiranta H."/>
            <person name="LaButti K.M."/>
            <person name="Lechner B.E."/>
            <person name="Liimatainen K."/>
            <person name="Lipzen A."/>
            <person name="Lukacs Z."/>
            <person name="Mihaltcheva S."/>
            <person name="Morgado L.N."/>
            <person name="Niskanen T."/>
            <person name="Noordeloos M.E."/>
            <person name="Ohm R.A."/>
            <person name="Ortiz-Santana B."/>
            <person name="Ovrebo C."/>
            <person name="Racz N."/>
            <person name="Riley R."/>
            <person name="Savchenko A."/>
            <person name="Shiryaev A."/>
            <person name="Soop K."/>
            <person name="Spirin V."/>
            <person name="Szebenyi C."/>
            <person name="Tomsovsky M."/>
            <person name="Tulloss R.E."/>
            <person name="Uehling J."/>
            <person name="Grigoriev I.V."/>
            <person name="Vagvolgyi C."/>
            <person name="Papp T."/>
            <person name="Martin F.M."/>
            <person name="Miettinen O."/>
            <person name="Hibbett D.S."/>
            <person name="Nagy L.G."/>
        </authorList>
    </citation>
    <scope>NUCLEOTIDE SEQUENCE [LARGE SCALE GENOMIC DNA]</scope>
    <source>
        <strain evidence="1 2">NL-1719</strain>
    </source>
</reference>
<protein>
    <submittedName>
        <fullName evidence="1">Uncharacterized protein</fullName>
    </submittedName>
</protein>
<organism evidence="1 2">
    <name type="scientific">Pluteus cervinus</name>
    <dbReference type="NCBI Taxonomy" id="181527"/>
    <lineage>
        <taxon>Eukaryota</taxon>
        <taxon>Fungi</taxon>
        <taxon>Dikarya</taxon>
        <taxon>Basidiomycota</taxon>
        <taxon>Agaricomycotina</taxon>
        <taxon>Agaricomycetes</taxon>
        <taxon>Agaricomycetidae</taxon>
        <taxon>Agaricales</taxon>
        <taxon>Pluteineae</taxon>
        <taxon>Pluteaceae</taxon>
        <taxon>Pluteus</taxon>
    </lineage>
</organism>
<evidence type="ECO:0000313" key="1">
    <source>
        <dbReference type="EMBL" id="TFK58993.1"/>
    </source>
</evidence>
<dbReference type="EMBL" id="ML209115">
    <property type="protein sequence ID" value="TFK58993.1"/>
    <property type="molecule type" value="Genomic_DNA"/>
</dbReference>
<gene>
    <name evidence="1" type="ORF">BDN72DRAFT_906237</name>
</gene>
<keyword evidence="2" id="KW-1185">Reference proteome</keyword>
<dbReference type="Proteomes" id="UP000308600">
    <property type="component" value="Unassembled WGS sequence"/>
</dbReference>